<dbReference type="STRING" id="1666911.HLUCCA11_06535"/>
<organism evidence="1 2">
    <name type="scientific">Phormidesmis priestleyi Ana</name>
    <dbReference type="NCBI Taxonomy" id="1666911"/>
    <lineage>
        <taxon>Bacteria</taxon>
        <taxon>Bacillati</taxon>
        <taxon>Cyanobacteriota</taxon>
        <taxon>Cyanophyceae</taxon>
        <taxon>Leptolyngbyales</taxon>
        <taxon>Leptolyngbyaceae</taxon>
        <taxon>Phormidesmis</taxon>
    </lineage>
</organism>
<protein>
    <submittedName>
        <fullName evidence="1">Uncharacterized protein</fullName>
    </submittedName>
</protein>
<dbReference type="Pfam" id="PF21893">
    <property type="entry name" value="DUF6918"/>
    <property type="match status" value="1"/>
</dbReference>
<name>A0A0P8C4G6_9CYAN</name>
<sequence length="144" mass="15270">MQLTNKINSKAAYASMAADCTQLIDEQVAAKSGLSGVALKTAYKVINSLGNDYVKGAVQRLLPEALSALSPMWAEGLEQGNPVDYLIDQRDRTADTLLNATDARIEKNGGGIVGASYNKLRKSIKQDVVDAVPGLARIIGKHAA</sequence>
<comment type="caution">
    <text evidence="1">The sequence shown here is derived from an EMBL/GenBank/DDBJ whole genome shotgun (WGS) entry which is preliminary data.</text>
</comment>
<proteinExistence type="predicted"/>
<dbReference type="Proteomes" id="UP000050465">
    <property type="component" value="Unassembled WGS sequence"/>
</dbReference>
<dbReference type="AlphaFoldDB" id="A0A0P8C4G6"/>
<gene>
    <name evidence="1" type="ORF">HLUCCA11_06535</name>
</gene>
<evidence type="ECO:0000313" key="1">
    <source>
        <dbReference type="EMBL" id="KPQ36517.1"/>
    </source>
</evidence>
<evidence type="ECO:0000313" key="2">
    <source>
        <dbReference type="Proteomes" id="UP000050465"/>
    </source>
</evidence>
<dbReference type="EMBL" id="LJZR01000006">
    <property type="protein sequence ID" value="KPQ36517.1"/>
    <property type="molecule type" value="Genomic_DNA"/>
</dbReference>
<dbReference type="InterPro" id="IPR054211">
    <property type="entry name" value="DUF6918"/>
</dbReference>
<accession>A0A0P8C4G6</accession>
<reference evidence="1 2" key="1">
    <citation type="submission" date="2015-09" db="EMBL/GenBank/DDBJ databases">
        <title>Identification and resolution of microdiversity through metagenomic sequencing of parallel consortia.</title>
        <authorList>
            <person name="Nelson W.C."/>
            <person name="Romine M.F."/>
            <person name="Lindemann S.R."/>
        </authorList>
    </citation>
    <scope>NUCLEOTIDE SEQUENCE [LARGE SCALE GENOMIC DNA]</scope>
    <source>
        <strain evidence="1">Ana</strain>
    </source>
</reference>